<evidence type="ECO:0000256" key="2">
    <source>
        <dbReference type="SAM" id="SignalP"/>
    </source>
</evidence>
<feature type="chain" id="PRO_5026008898" description="RxLR effector protein" evidence="2">
    <location>
        <begin position="23"/>
        <end position="96"/>
    </location>
</feature>
<proteinExistence type="predicted"/>
<feature type="region of interest" description="Disordered" evidence="1">
    <location>
        <begin position="21"/>
        <end position="65"/>
    </location>
</feature>
<sequence>MKSATTIAVFLALRVLAVTGGAQPLPNTPALRGLRQSAGTPATEDDEGWKNDDHHQQHHHHVKKVKKIAIPVPVEVPQYIPVPVSVPSTVVANSNT</sequence>
<feature type="signal peptide" evidence="2">
    <location>
        <begin position="1"/>
        <end position="22"/>
    </location>
</feature>
<protein>
    <recommendedName>
        <fullName evidence="5">RxLR effector protein</fullName>
    </recommendedName>
</protein>
<evidence type="ECO:0000313" key="4">
    <source>
        <dbReference type="Proteomes" id="UP000476176"/>
    </source>
</evidence>
<accession>A0A6G0P276</accession>
<reference evidence="3 4" key="1">
    <citation type="submission" date="2018-09" db="EMBL/GenBank/DDBJ databases">
        <title>Genomic investigation of the strawberry pathogen Phytophthora fragariae indicates pathogenicity is determined by transcriptional variation in three key races.</title>
        <authorList>
            <person name="Adams T.M."/>
            <person name="Armitage A.D."/>
            <person name="Sobczyk M.K."/>
            <person name="Bates H.J."/>
            <person name="Dunwell J.M."/>
            <person name="Nellist C.F."/>
            <person name="Harrison R.J."/>
        </authorList>
    </citation>
    <scope>NUCLEOTIDE SEQUENCE [LARGE SCALE GENOMIC DNA]</scope>
    <source>
        <strain evidence="3 4">BC-23</strain>
    </source>
</reference>
<organism evidence="3 4">
    <name type="scientific">Phytophthora fragariae</name>
    <dbReference type="NCBI Taxonomy" id="53985"/>
    <lineage>
        <taxon>Eukaryota</taxon>
        <taxon>Sar</taxon>
        <taxon>Stramenopiles</taxon>
        <taxon>Oomycota</taxon>
        <taxon>Peronosporomycetes</taxon>
        <taxon>Peronosporales</taxon>
        <taxon>Peronosporaceae</taxon>
        <taxon>Phytophthora</taxon>
    </lineage>
</organism>
<feature type="non-terminal residue" evidence="3">
    <location>
        <position position="96"/>
    </location>
</feature>
<feature type="compositionally biased region" description="Basic residues" evidence="1">
    <location>
        <begin position="56"/>
        <end position="65"/>
    </location>
</feature>
<evidence type="ECO:0000256" key="1">
    <source>
        <dbReference type="SAM" id="MobiDB-lite"/>
    </source>
</evidence>
<gene>
    <name evidence="3" type="ORF">PF004_g9997</name>
</gene>
<keyword evidence="2" id="KW-0732">Signal</keyword>
<comment type="caution">
    <text evidence="3">The sequence shown here is derived from an EMBL/GenBank/DDBJ whole genome shotgun (WGS) entry which is preliminary data.</text>
</comment>
<evidence type="ECO:0000313" key="3">
    <source>
        <dbReference type="EMBL" id="KAE9232123.1"/>
    </source>
</evidence>
<dbReference type="EMBL" id="QXGC01000507">
    <property type="protein sequence ID" value="KAE9232123.1"/>
    <property type="molecule type" value="Genomic_DNA"/>
</dbReference>
<dbReference type="AlphaFoldDB" id="A0A6G0P276"/>
<dbReference type="Proteomes" id="UP000476176">
    <property type="component" value="Unassembled WGS sequence"/>
</dbReference>
<evidence type="ECO:0008006" key="5">
    <source>
        <dbReference type="Google" id="ProtNLM"/>
    </source>
</evidence>
<name>A0A6G0P276_9STRA</name>